<dbReference type="AlphaFoldDB" id="A0A285PEC1"/>
<name>A0A285PEC1_9HYPH</name>
<evidence type="ECO:0000313" key="13">
    <source>
        <dbReference type="Proteomes" id="UP000219439"/>
    </source>
</evidence>
<dbReference type="GO" id="GO:0022857">
    <property type="term" value="F:transmembrane transporter activity"/>
    <property type="evidence" value="ECO:0007669"/>
    <property type="project" value="UniProtKB-UniRule"/>
</dbReference>
<feature type="transmembrane region" description="Helical" evidence="9">
    <location>
        <begin position="156"/>
        <end position="177"/>
    </location>
</feature>
<evidence type="ECO:0000256" key="10">
    <source>
        <dbReference type="SAM" id="MobiDB-lite"/>
    </source>
</evidence>
<accession>A0A285PEC1</accession>
<evidence type="ECO:0000256" key="5">
    <source>
        <dbReference type="ARBA" id="ARBA00022692"/>
    </source>
</evidence>
<dbReference type="EMBL" id="OBEL01000003">
    <property type="protein sequence ID" value="SNZ19778.1"/>
    <property type="molecule type" value="Genomic_DNA"/>
</dbReference>
<keyword evidence="3" id="KW-1003">Cell membrane</keyword>
<evidence type="ECO:0000256" key="6">
    <source>
        <dbReference type="ARBA" id="ARBA00022989"/>
    </source>
</evidence>
<dbReference type="PANTHER" id="PTHR35011:SF4">
    <property type="entry name" value="SLL1102 PROTEIN"/>
    <property type="match status" value="1"/>
</dbReference>
<keyword evidence="13" id="KW-1185">Reference proteome</keyword>
<keyword evidence="6 9" id="KW-1133">Transmembrane helix</keyword>
<comment type="function">
    <text evidence="9">Part of the tripartite ATP-independent periplasmic (TRAP) transport system.</text>
</comment>
<feature type="region of interest" description="Disordered" evidence="10">
    <location>
        <begin position="207"/>
        <end position="226"/>
    </location>
</feature>
<evidence type="ECO:0000256" key="8">
    <source>
        <dbReference type="ARBA" id="ARBA00038436"/>
    </source>
</evidence>
<dbReference type="Pfam" id="PF04290">
    <property type="entry name" value="DctQ"/>
    <property type="match status" value="1"/>
</dbReference>
<evidence type="ECO:0000256" key="1">
    <source>
        <dbReference type="ARBA" id="ARBA00004429"/>
    </source>
</evidence>
<evidence type="ECO:0000256" key="7">
    <source>
        <dbReference type="ARBA" id="ARBA00023136"/>
    </source>
</evidence>
<evidence type="ECO:0000259" key="11">
    <source>
        <dbReference type="Pfam" id="PF04290"/>
    </source>
</evidence>
<keyword evidence="5 9" id="KW-0812">Transmembrane</keyword>
<comment type="subcellular location">
    <subcellularLocation>
        <location evidence="1 9">Cell inner membrane</location>
        <topology evidence="1 9">Multi-pass membrane protein</topology>
    </subcellularLocation>
</comment>
<feature type="transmembrane region" description="Helical" evidence="9">
    <location>
        <begin position="67"/>
        <end position="86"/>
    </location>
</feature>
<comment type="subunit">
    <text evidence="9">The complex comprises the extracytoplasmic solute receptor protein and the two transmembrane proteins.</text>
</comment>
<organism evidence="12 13">
    <name type="scientific">Cohaesibacter gelatinilyticus</name>
    <dbReference type="NCBI Taxonomy" id="372072"/>
    <lineage>
        <taxon>Bacteria</taxon>
        <taxon>Pseudomonadati</taxon>
        <taxon>Pseudomonadota</taxon>
        <taxon>Alphaproteobacteria</taxon>
        <taxon>Hyphomicrobiales</taxon>
        <taxon>Cohaesibacteraceae</taxon>
    </lineage>
</organism>
<dbReference type="PANTHER" id="PTHR35011">
    <property type="entry name" value="2,3-DIKETO-L-GULONATE TRAP TRANSPORTER SMALL PERMEASE PROTEIN YIAM"/>
    <property type="match status" value="1"/>
</dbReference>
<feature type="compositionally biased region" description="Polar residues" evidence="10">
    <location>
        <begin position="214"/>
        <end position="226"/>
    </location>
</feature>
<dbReference type="RefSeq" id="WP_097154167.1">
    <property type="nucleotide sequence ID" value="NZ_OBEL01000003.1"/>
</dbReference>
<feature type="transmembrane region" description="Helical" evidence="9">
    <location>
        <begin position="38"/>
        <end position="61"/>
    </location>
</feature>
<reference evidence="12 13" key="1">
    <citation type="submission" date="2017-09" db="EMBL/GenBank/DDBJ databases">
        <authorList>
            <person name="Ehlers B."/>
            <person name="Leendertz F.H."/>
        </authorList>
    </citation>
    <scope>NUCLEOTIDE SEQUENCE [LARGE SCALE GENOMIC DNA]</scope>
    <source>
        <strain evidence="12 13">DSM 18289</strain>
    </source>
</reference>
<proteinExistence type="inferred from homology"/>
<keyword evidence="2 9" id="KW-0813">Transport</keyword>
<dbReference type="InterPro" id="IPR055348">
    <property type="entry name" value="DctQ"/>
</dbReference>
<protein>
    <recommendedName>
        <fullName evidence="9">TRAP transporter small permease protein</fullName>
    </recommendedName>
</protein>
<evidence type="ECO:0000256" key="4">
    <source>
        <dbReference type="ARBA" id="ARBA00022519"/>
    </source>
</evidence>
<keyword evidence="7 9" id="KW-0472">Membrane</keyword>
<sequence length="226" mass="24822">MPGSSTSIHPDPHTPHQDAPTLRLWDGWVAKIEDSFNALAGLSILFLILLAVVQVVGRAVFNTPVPGFIDFVEQSMALFAFLGIAYTQRLGGHIRMELILSGLSGRVLWFAEAFATLLVLVLIAALINGSFDHFLRSWNLGDSTIDIRLPTWPSKLVVPIALSLLWLRLIIQFAGYARLLLAPDKAPVAVPLIESIKEHAQHEIEDALGDETGDISNKSQSRENVQ</sequence>
<dbReference type="Proteomes" id="UP000219439">
    <property type="component" value="Unassembled WGS sequence"/>
</dbReference>
<evidence type="ECO:0000256" key="9">
    <source>
        <dbReference type="RuleBase" id="RU369079"/>
    </source>
</evidence>
<dbReference type="GO" id="GO:0005886">
    <property type="term" value="C:plasma membrane"/>
    <property type="evidence" value="ECO:0007669"/>
    <property type="project" value="UniProtKB-SubCell"/>
</dbReference>
<dbReference type="InterPro" id="IPR007387">
    <property type="entry name" value="TRAP_DctQ"/>
</dbReference>
<gene>
    <name evidence="12" type="ORF">SAMN06265368_2870</name>
</gene>
<dbReference type="OrthoDB" id="7843894at2"/>
<keyword evidence="4 9" id="KW-0997">Cell inner membrane</keyword>
<feature type="transmembrane region" description="Helical" evidence="9">
    <location>
        <begin position="107"/>
        <end position="127"/>
    </location>
</feature>
<comment type="similarity">
    <text evidence="8 9">Belongs to the TRAP transporter small permease family.</text>
</comment>
<feature type="domain" description="Tripartite ATP-independent periplasmic transporters DctQ component" evidence="11">
    <location>
        <begin position="47"/>
        <end position="175"/>
    </location>
</feature>
<evidence type="ECO:0000313" key="12">
    <source>
        <dbReference type="EMBL" id="SNZ19778.1"/>
    </source>
</evidence>
<evidence type="ECO:0000256" key="2">
    <source>
        <dbReference type="ARBA" id="ARBA00022448"/>
    </source>
</evidence>
<evidence type="ECO:0000256" key="3">
    <source>
        <dbReference type="ARBA" id="ARBA00022475"/>
    </source>
</evidence>